<comment type="similarity">
    <text evidence="2">Belongs to the YkuD family.</text>
</comment>
<evidence type="ECO:0000256" key="7">
    <source>
        <dbReference type="PROSITE-ProRule" id="PRU01373"/>
    </source>
</evidence>
<dbReference type="PANTHER" id="PTHR41533">
    <property type="entry name" value="L,D-TRANSPEPTIDASE HI_1667-RELATED"/>
    <property type="match status" value="1"/>
</dbReference>
<protein>
    <submittedName>
        <fullName evidence="10">L,D-transpeptidase family protein</fullName>
    </submittedName>
</protein>
<dbReference type="RefSeq" id="WP_144073797.1">
    <property type="nucleotide sequence ID" value="NZ_CP076128.1"/>
</dbReference>
<keyword evidence="4 7" id="KW-0133">Cell shape</keyword>
<feature type="active site" description="Nucleophile" evidence="7">
    <location>
        <position position="517"/>
    </location>
</feature>
<dbReference type="SUPFAM" id="SSF141523">
    <property type="entry name" value="L,D-transpeptidase catalytic domain-like"/>
    <property type="match status" value="1"/>
</dbReference>
<keyword evidence="6 7" id="KW-0961">Cell wall biogenesis/degradation</keyword>
<name>A0ABX8GSI4_9BACT</name>
<dbReference type="InterPro" id="IPR002477">
    <property type="entry name" value="Peptidoglycan-bd-like"/>
</dbReference>
<proteinExistence type="inferred from homology"/>
<dbReference type="InterPro" id="IPR045380">
    <property type="entry name" value="LD_TPept_scaffold_dom"/>
</dbReference>
<dbReference type="CDD" id="cd16913">
    <property type="entry name" value="YkuD_like"/>
    <property type="match status" value="1"/>
</dbReference>
<evidence type="ECO:0000256" key="8">
    <source>
        <dbReference type="SAM" id="SignalP"/>
    </source>
</evidence>
<dbReference type="PANTHER" id="PTHR41533:SF2">
    <property type="entry name" value="BLR7131 PROTEIN"/>
    <property type="match status" value="1"/>
</dbReference>
<dbReference type="Pfam" id="PF03734">
    <property type="entry name" value="YkuD"/>
    <property type="match status" value="1"/>
</dbReference>
<dbReference type="Gene3D" id="1.10.101.10">
    <property type="entry name" value="PGBD-like superfamily/PGBD"/>
    <property type="match status" value="1"/>
</dbReference>
<dbReference type="Gene3D" id="2.40.440.10">
    <property type="entry name" value="L,D-transpeptidase catalytic domain-like"/>
    <property type="match status" value="1"/>
</dbReference>
<evidence type="ECO:0000256" key="6">
    <source>
        <dbReference type="ARBA" id="ARBA00023316"/>
    </source>
</evidence>
<dbReference type="InterPro" id="IPR005490">
    <property type="entry name" value="LD_TPept_cat_dom"/>
</dbReference>
<organism evidence="10 11">
    <name type="scientific">Flammeovirga kamogawensis</name>
    <dbReference type="NCBI Taxonomy" id="373891"/>
    <lineage>
        <taxon>Bacteria</taxon>
        <taxon>Pseudomonadati</taxon>
        <taxon>Bacteroidota</taxon>
        <taxon>Cytophagia</taxon>
        <taxon>Cytophagales</taxon>
        <taxon>Flammeovirgaceae</taxon>
        <taxon>Flammeovirga</taxon>
    </lineage>
</organism>
<evidence type="ECO:0000256" key="2">
    <source>
        <dbReference type="ARBA" id="ARBA00005992"/>
    </source>
</evidence>
<feature type="active site" description="Proton donor/acceptor" evidence="7">
    <location>
        <position position="498"/>
    </location>
</feature>
<evidence type="ECO:0000313" key="10">
    <source>
        <dbReference type="EMBL" id="QWG06378.1"/>
    </source>
</evidence>
<comment type="pathway">
    <text evidence="1 7">Cell wall biogenesis; peptidoglycan biosynthesis.</text>
</comment>
<dbReference type="Pfam" id="PF01471">
    <property type="entry name" value="PG_binding_1"/>
    <property type="match status" value="1"/>
</dbReference>
<evidence type="ECO:0000256" key="1">
    <source>
        <dbReference type="ARBA" id="ARBA00004752"/>
    </source>
</evidence>
<evidence type="ECO:0000256" key="3">
    <source>
        <dbReference type="ARBA" id="ARBA00022679"/>
    </source>
</evidence>
<feature type="chain" id="PRO_5045069319" evidence="8">
    <location>
        <begin position="30"/>
        <end position="599"/>
    </location>
</feature>
<sequence>MQTLSTIKFKRFYFLVVISLCLLTLPSIAQEETNTPIKREIHSILDQIQAENSIDGISLFSDSLMPLVYETVDYKPLWTSKKNITDILTLINNAYFDGLTPSHYHLEKIQELLASDRDIHQDALMDILLTDAGVLLISHYIWGKVQPETISSTWNFDTKEFTQDRIPLIIQPIENEVIPEAFSNFIPNDELYIGLKKSLADFRKIKENGGWKKLQKMDKIEVGDENESIPELRKRLAVTSTLFTFDTLILKVDTTYRSQVEEVEITNAPSVTPVVDTIRSIFPYSTTPILDSNYVKVAYLDTTSTIYDENLKKSVIKFQKMYGLETDGKVGKATLKALNTPIENRINTLRVNLERSRWIHHEDTDNFIFVNIASFQLFLHKNNKWFYQTRVVVGKTFHQTPVFKSKLSYIDINPTWTVPYSIASKEMLPKLKKDAGYLAKHNMKLYDRANVEVDPQTIDWKSIKQNNFPYVIVQGSGPRNALGHVKFIFPNKYSIYLHDTPSRYLFSKNSRAFSHGCIRVYKPLELAEVLLDDPENYSLEKINDIVKEEQLKRVFVKDRPTVYLLYFTALLGPSESIHFYDDIYSRDQRVLKALNKALY</sequence>
<feature type="signal peptide" evidence="8">
    <location>
        <begin position="1"/>
        <end position="29"/>
    </location>
</feature>
<accession>A0ABX8GSI4</accession>
<keyword evidence="11" id="KW-1185">Reference proteome</keyword>
<evidence type="ECO:0000256" key="5">
    <source>
        <dbReference type="ARBA" id="ARBA00022984"/>
    </source>
</evidence>
<dbReference type="Proteomes" id="UP000682802">
    <property type="component" value="Chromosome 1"/>
</dbReference>
<reference evidence="10 11" key="1">
    <citation type="submission" date="2021-05" db="EMBL/GenBank/DDBJ databases">
        <title>Comparative genomic studies on the polysaccharide-degrading batcterial strains of the Flammeovirga genus.</title>
        <authorList>
            <person name="Zewei F."/>
            <person name="Zheng Z."/>
            <person name="Yu L."/>
            <person name="Ruyue G."/>
            <person name="Yanhong M."/>
            <person name="Yuanyuan C."/>
            <person name="Jingyan G."/>
            <person name="Wenjun H."/>
        </authorList>
    </citation>
    <scope>NUCLEOTIDE SEQUENCE [LARGE SCALE GENOMIC DNA]</scope>
    <source>
        <strain evidence="10 11">YS10</strain>
    </source>
</reference>
<keyword evidence="8" id="KW-0732">Signal</keyword>
<dbReference type="InterPro" id="IPR052905">
    <property type="entry name" value="LD-transpeptidase_YkuD-like"/>
</dbReference>
<feature type="domain" description="L,D-TPase catalytic" evidence="9">
    <location>
        <begin position="366"/>
        <end position="542"/>
    </location>
</feature>
<dbReference type="Pfam" id="PF20142">
    <property type="entry name" value="Scaffold"/>
    <property type="match status" value="1"/>
</dbReference>
<evidence type="ECO:0000313" key="11">
    <source>
        <dbReference type="Proteomes" id="UP000682802"/>
    </source>
</evidence>
<dbReference type="PROSITE" id="PS52029">
    <property type="entry name" value="LD_TPASE"/>
    <property type="match status" value="1"/>
</dbReference>
<evidence type="ECO:0000259" key="9">
    <source>
        <dbReference type="PROSITE" id="PS52029"/>
    </source>
</evidence>
<dbReference type="InterPro" id="IPR038063">
    <property type="entry name" value="Transpep_catalytic_dom"/>
</dbReference>
<evidence type="ECO:0000256" key="4">
    <source>
        <dbReference type="ARBA" id="ARBA00022960"/>
    </source>
</evidence>
<dbReference type="InterPro" id="IPR036366">
    <property type="entry name" value="PGBDSf"/>
</dbReference>
<gene>
    <name evidence="10" type="ORF">KM029_13690</name>
</gene>
<dbReference type="SUPFAM" id="SSF47090">
    <property type="entry name" value="PGBD-like"/>
    <property type="match status" value="1"/>
</dbReference>
<keyword evidence="5 7" id="KW-0573">Peptidoglycan synthesis</keyword>
<dbReference type="EMBL" id="CP076128">
    <property type="protein sequence ID" value="QWG06378.1"/>
    <property type="molecule type" value="Genomic_DNA"/>
</dbReference>
<dbReference type="InterPro" id="IPR036365">
    <property type="entry name" value="PGBD-like_sf"/>
</dbReference>
<keyword evidence="3" id="KW-0808">Transferase</keyword>